<dbReference type="EMBL" id="SSFO01000244">
    <property type="protein sequence ID" value="TXI29689.1"/>
    <property type="molecule type" value="Genomic_DNA"/>
</dbReference>
<dbReference type="Proteomes" id="UP000321110">
    <property type="component" value="Unassembled WGS sequence"/>
</dbReference>
<evidence type="ECO:0000313" key="1">
    <source>
        <dbReference type="EMBL" id="TXI29689.1"/>
    </source>
</evidence>
<reference evidence="1 2" key="1">
    <citation type="submission" date="2018-09" db="EMBL/GenBank/DDBJ databases">
        <title>Metagenome Assembled Genomes from an Advanced Water Purification Facility.</title>
        <authorList>
            <person name="Stamps B.W."/>
            <person name="Spear J.R."/>
        </authorList>
    </citation>
    <scope>NUCLEOTIDE SEQUENCE [LARGE SCALE GENOMIC DNA]</scope>
    <source>
        <strain evidence="1">Bin_52_1</strain>
    </source>
</reference>
<gene>
    <name evidence="1" type="ORF">E6Q69_14415</name>
</gene>
<proteinExistence type="predicted"/>
<name>A0A5C7VXA1_AQUAC</name>
<comment type="caution">
    <text evidence="1">The sequence shown here is derived from an EMBL/GenBank/DDBJ whole genome shotgun (WGS) entry which is preliminary data.</text>
</comment>
<sequence length="257" mass="28165">MNDETIQVPTGDYDRFIQAACAAAATEMEKLVQATISTLRGMDAIGMFGDVAARHLWDEYCWQLQEGPYDNDDFGFGSTSENFEEVLDGVIAAAIDALPQHTLLFLSIYTRNDLDAESDSDSIGGISRDDIVSAVLERVSGAASRRNLDVIGPYRGDVISMEVSLEGLAGEALSELREQSDFLAEHVDQMLEGGASNISDISHALLERYVELIHEDEDGALLAALFDRFENDIRALVLEKDIRPAVENAISQLEDES</sequence>
<accession>A0A5C7VXA1</accession>
<organism evidence="1 2">
    <name type="scientific">Aquipseudomonas alcaligenes</name>
    <name type="common">Pseudomonas alcaligenes</name>
    <dbReference type="NCBI Taxonomy" id="43263"/>
    <lineage>
        <taxon>Bacteria</taxon>
        <taxon>Pseudomonadati</taxon>
        <taxon>Pseudomonadota</taxon>
        <taxon>Gammaproteobacteria</taxon>
        <taxon>Pseudomonadales</taxon>
        <taxon>Pseudomonadaceae</taxon>
        <taxon>Aquipseudomonas</taxon>
    </lineage>
</organism>
<protein>
    <submittedName>
        <fullName evidence="1">Uncharacterized protein</fullName>
    </submittedName>
</protein>
<dbReference type="AlphaFoldDB" id="A0A5C7VXA1"/>
<evidence type="ECO:0000313" key="2">
    <source>
        <dbReference type="Proteomes" id="UP000321110"/>
    </source>
</evidence>